<dbReference type="RefSeq" id="WP_253450195.1">
    <property type="nucleotide sequence ID" value="NZ_JALJYF010000002.1"/>
</dbReference>
<reference evidence="3 4" key="1">
    <citation type="submission" date="2022-03" db="EMBL/GenBank/DDBJ databases">
        <title>Genomic Encyclopedia of Type Strains, Phase III (KMG-III): the genomes of soil and plant-associated and newly described type strains.</title>
        <authorList>
            <person name="Whitman W."/>
        </authorList>
    </citation>
    <scope>NUCLEOTIDE SEQUENCE [LARGE SCALE GENOMIC DNA]</scope>
    <source>
        <strain evidence="3 4">BSker1</strain>
    </source>
</reference>
<dbReference type="Proteomes" id="UP001523550">
    <property type="component" value="Unassembled WGS sequence"/>
</dbReference>
<feature type="signal peptide" evidence="1">
    <location>
        <begin position="1"/>
        <end position="24"/>
    </location>
</feature>
<dbReference type="InterPro" id="IPR022606">
    <property type="entry name" value="DUF2914"/>
</dbReference>
<evidence type="ECO:0000313" key="3">
    <source>
        <dbReference type="EMBL" id="MCP1728311.1"/>
    </source>
</evidence>
<feature type="domain" description="DUF2914" evidence="2">
    <location>
        <begin position="85"/>
        <end position="145"/>
    </location>
</feature>
<feature type="chain" id="PRO_5045405727" description="DUF2914 domain-containing protein" evidence="1">
    <location>
        <begin position="25"/>
        <end position="149"/>
    </location>
</feature>
<gene>
    <name evidence="3" type="ORF">J2T60_002311</name>
</gene>
<keyword evidence="4" id="KW-1185">Reference proteome</keyword>
<evidence type="ECO:0000256" key="1">
    <source>
        <dbReference type="SAM" id="SignalP"/>
    </source>
</evidence>
<name>A0ABT1GAL2_9GAMM</name>
<keyword evidence="1" id="KW-0732">Signal</keyword>
<evidence type="ECO:0000313" key="4">
    <source>
        <dbReference type="Proteomes" id="UP001523550"/>
    </source>
</evidence>
<sequence length="149" mass="16903">MKHCLITLTLAAFLWAPMAMGGMAMGEMAPNEMTNEQNDDTVEGSVHRAQFTTALEDREPMDDLDVLEQDVERVIFFTEIRDMAETTLTHRWSHDGELVSDVELEIGSPRWRTWSSKTLTPDLAGEWTVSVLDEDGDEMGSWSFEYAPE</sequence>
<protein>
    <recommendedName>
        <fullName evidence="2">DUF2914 domain-containing protein</fullName>
    </recommendedName>
</protein>
<evidence type="ECO:0000259" key="2">
    <source>
        <dbReference type="Pfam" id="PF11141"/>
    </source>
</evidence>
<proteinExistence type="predicted"/>
<organism evidence="3 4">
    <name type="scientific">Natronospira proteinivora</name>
    <dbReference type="NCBI Taxonomy" id="1807133"/>
    <lineage>
        <taxon>Bacteria</taxon>
        <taxon>Pseudomonadati</taxon>
        <taxon>Pseudomonadota</taxon>
        <taxon>Gammaproteobacteria</taxon>
        <taxon>Natronospirales</taxon>
        <taxon>Natronospiraceae</taxon>
        <taxon>Natronospira</taxon>
    </lineage>
</organism>
<dbReference type="EMBL" id="JALJYF010000002">
    <property type="protein sequence ID" value="MCP1728311.1"/>
    <property type="molecule type" value="Genomic_DNA"/>
</dbReference>
<dbReference type="Pfam" id="PF11141">
    <property type="entry name" value="DUF2914"/>
    <property type="match status" value="1"/>
</dbReference>
<comment type="caution">
    <text evidence="3">The sequence shown here is derived from an EMBL/GenBank/DDBJ whole genome shotgun (WGS) entry which is preliminary data.</text>
</comment>
<accession>A0ABT1GAL2</accession>